<accession>A0A0F9MXX7</accession>
<organism evidence="1">
    <name type="scientific">marine sediment metagenome</name>
    <dbReference type="NCBI Taxonomy" id="412755"/>
    <lineage>
        <taxon>unclassified sequences</taxon>
        <taxon>metagenomes</taxon>
        <taxon>ecological metagenomes</taxon>
    </lineage>
</organism>
<gene>
    <name evidence="1" type="ORF">LCGC14_1035740</name>
</gene>
<evidence type="ECO:0000313" key="1">
    <source>
        <dbReference type="EMBL" id="KKN10529.1"/>
    </source>
</evidence>
<sequence length="166" mass="18786">MVAPFDSSKPLAGVEPLGYLYGNFPQQQFQERSGNAILDDLRGMGLKVRDQDFFDARRNMMGLALHEQQIRGLRPETRVPLSWINEDHGWDIKTDFLYRIEVTGLDPNTGEEITQLRSRGMMKEHPVGDVEADLISLMVDEIDPYDIIITGALVYQVLARPGVLGR</sequence>
<name>A0A0F9MXX7_9ZZZZ</name>
<dbReference type="AlphaFoldDB" id="A0A0F9MXX7"/>
<comment type="caution">
    <text evidence="1">The sequence shown here is derived from an EMBL/GenBank/DDBJ whole genome shotgun (WGS) entry which is preliminary data.</text>
</comment>
<protein>
    <submittedName>
        <fullName evidence="1">Uncharacterized protein</fullName>
    </submittedName>
</protein>
<reference evidence="1" key="1">
    <citation type="journal article" date="2015" name="Nature">
        <title>Complex archaea that bridge the gap between prokaryotes and eukaryotes.</title>
        <authorList>
            <person name="Spang A."/>
            <person name="Saw J.H."/>
            <person name="Jorgensen S.L."/>
            <person name="Zaremba-Niedzwiedzka K."/>
            <person name="Martijn J."/>
            <person name="Lind A.E."/>
            <person name="van Eijk R."/>
            <person name="Schleper C."/>
            <person name="Guy L."/>
            <person name="Ettema T.J."/>
        </authorList>
    </citation>
    <scope>NUCLEOTIDE SEQUENCE</scope>
</reference>
<dbReference type="EMBL" id="LAZR01004236">
    <property type="protein sequence ID" value="KKN10529.1"/>
    <property type="molecule type" value="Genomic_DNA"/>
</dbReference>
<proteinExistence type="predicted"/>